<feature type="domain" description="Carrier" evidence="7">
    <location>
        <begin position="1612"/>
        <end position="1689"/>
    </location>
</feature>
<feature type="region of interest" description="Disordered" evidence="6">
    <location>
        <begin position="2856"/>
        <end position="2876"/>
    </location>
</feature>
<evidence type="ECO:0000313" key="9">
    <source>
        <dbReference type="Proteomes" id="UP001303760"/>
    </source>
</evidence>
<dbReference type="NCBIfam" id="TIGR01733">
    <property type="entry name" value="AA-adenyl-dom"/>
    <property type="match status" value="3"/>
</dbReference>
<dbReference type="EMBL" id="MU860185">
    <property type="protein sequence ID" value="KAK4236564.1"/>
    <property type="molecule type" value="Genomic_DNA"/>
</dbReference>
<dbReference type="FunFam" id="3.30.300.30:FF:000033">
    <property type="entry name" value="Nonribosomal siderophore peptide synthase SidC"/>
    <property type="match status" value="1"/>
</dbReference>
<dbReference type="InterPro" id="IPR020845">
    <property type="entry name" value="AMP-binding_CS"/>
</dbReference>
<dbReference type="GO" id="GO:0010106">
    <property type="term" value="P:cellular response to iron ion starvation"/>
    <property type="evidence" value="ECO:0007669"/>
    <property type="project" value="UniProtKB-ARBA"/>
</dbReference>
<feature type="compositionally biased region" description="Polar residues" evidence="6">
    <location>
        <begin position="4608"/>
        <end position="4624"/>
    </location>
</feature>
<dbReference type="InterPro" id="IPR023213">
    <property type="entry name" value="CAT-like_dom_sf"/>
</dbReference>
<feature type="domain" description="Carrier" evidence="7">
    <location>
        <begin position="3271"/>
        <end position="3345"/>
    </location>
</feature>
<reference evidence="8" key="1">
    <citation type="journal article" date="2023" name="Mol. Phylogenet. Evol.">
        <title>Genome-scale phylogeny and comparative genomics of the fungal order Sordariales.</title>
        <authorList>
            <person name="Hensen N."/>
            <person name="Bonometti L."/>
            <person name="Westerberg I."/>
            <person name="Brannstrom I.O."/>
            <person name="Guillou S."/>
            <person name="Cros-Aarteil S."/>
            <person name="Calhoun S."/>
            <person name="Haridas S."/>
            <person name="Kuo A."/>
            <person name="Mondo S."/>
            <person name="Pangilinan J."/>
            <person name="Riley R."/>
            <person name="LaButti K."/>
            <person name="Andreopoulos B."/>
            <person name="Lipzen A."/>
            <person name="Chen C."/>
            <person name="Yan M."/>
            <person name="Daum C."/>
            <person name="Ng V."/>
            <person name="Clum A."/>
            <person name="Steindorff A."/>
            <person name="Ohm R.A."/>
            <person name="Martin F."/>
            <person name="Silar P."/>
            <person name="Natvig D.O."/>
            <person name="Lalanne C."/>
            <person name="Gautier V."/>
            <person name="Ament-Velasquez S.L."/>
            <person name="Kruys A."/>
            <person name="Hutchinson M.I."/>
            <person name="Powell A.J."/>
            <person name="Barry K."/>
            <person name="Miller A.N."/>
            <person name="Grigoriev I.V."/>
            <person name="Debuchy R."/>
            <person name="Gladieux P."/>
            <person name="Hiltunen Thoren M."/>
            <person name="Johannesson H."/>
        </authorList>
    </citation>
    <scope>NUCLEOTIDE SEQUENCE</scope>
    <source>
        <strain evidence="8">CBS 532.94</strain>
    </source>
</reference>
<dbReference type="InterPro" id="IPR000873">
    <property type="entry name" value="AMP-dep_synth/lig_dom"/>
</dbReference>
<comment type="similarity">
    <text evidence="5">Belongs to the NRP synthetase family.</text>
</comment>
<proteinExistence type="inferred from homology"/>
<feature type="domain" description="Carrier" evidence="7">
    <location>
        <begin position="4408"/>
        <end position="4481"/>
    </location>
</feature>
<dbReference type="SUPFAM" id="SSF47336">
    <property type="entry name" value="ACP-like"/>
    <property type="match status" value="6"/>
</dbReference>
<dbReference type="NCBIfam" id="NF003417">
    <property type="entry name" value="PRK04813.1"/>
    <property type="match status" value="3"/>
</dbReference>
<dbReference type="CDD" id="cd05918">
    <property type="entry name" value="A_NRPS_SidN3_like"/>
    <property type="match status" value="2"/>
</dbReference>
<feature type="compositionally biased region" description="Acidic residues" evidence="6">
    <location>
        <begin position="4806"/>
        <end position="4815"/>
    </location>
</feature>
<dbReference type="PROSITE" id="PS00455">
    <property type="entry name" value="AMP_BINDING"/>
    <property type="match status" value="2"/>
</dbReference>
<dbReference type="InterPro" id="IPR045851">
    <property type="entry name" value="AMP-bd_C_sf"/>
</dbReference>
<dbReference type="InterPro" id="IPR020806">
    <property type="entry name" value="PKS_PP-bd"/>
</dbReference>
<dbReference type="SUPFAM" id="SSF52777">
    <property type="entry name" value="CoA-dependent acyltransferases"/>
    <property type="match status" value="12"/>
</dbReference>
<accession>A0AAN7C724</accession>
<sequence length="5009" mass="545759">MNAPLPEIDGTLSIVNHPASRLAGASLLHQLVQHNSQNGQPAIEFLASDEERISISYSELHYASETLATRISALAGPHNDSGPFVVPVLVPQSPELYIALLAILKAGGAFCPMNLDLPLERTRFILENVSAKVIITTSEPASRLPPDSQAAVLIIDSDKPNESAPVAQPRQPLPTDLAYVMYTSGSTGTPKGVGVSHDAVTQSLLAHDRHIPPFSRFLQFAAPTFDVSVFEIFFPLFRGQTVVSCARAAMLNDLPGVIRRMDVDACELTPSVAGSLLRTRENAPGLRLLLTIGEMLTQPVAEEFGGGGDDEKPSMLWGMYGPTEAAIHCTLQPAFASDSTVRNIGVPLDTVSAFILGIPEEDVDAKFEFRVLPRGEVGELAVGGYQLAEGYLNRLGQTASAFVDTPYGRLYRTGDKARMLPDGTLECLGRIVDGQVKLRGQRMELGEVEHAALRTAGCHGAVAAVVDATLVLFCAIDGKEEDMAVRVMESCRRWLPGFMLPGDVVVVDRFPCLASGKVDRKRLVAEYNDRMSGTAREILPYKDEWEQRLCEISSECFGVRVDAHQDLSRAGLDSLSAIKLASMFGEAGFEVGAITVLEARTVSALHRKLRSTAGVLALEPETKPADPLELDISDVVARHPILSAHTQPIESIIPCTPLQASMLAETMAHTGAYCNWMELSVSGTHTEESVRSWFAQLAQANEVLRTGFIHHEGQFMQVIFQTFGESNIWTTNTIVRAFDMKDDQDLLRPVLIQISPSKESGETTVLLQLHHAVYDGWSLDLVLSDLARLARGEQLNHRPRFREISAYYSSTAFRIACDSAREFWAGNLLGFQPPALPIFVSETSRTPAVLSSSASLGINPQDLKSALKRIDCGPQTIFQAALAWLWSSMVGSEDVVVGSIQSGRTMPISRIEDIIGPCIAAVPLRTDLSQVRTIRDLLVSVQAGNRATLPHSILPLSEIKRAAGIRSGQSIYDVLFIYQESLHSKTQASDIVRQVAHQDYLETKFLVEVEPRERDFNCRFTHHSDVFPDNLVKIIGESIRALVFHMLDNLDSEISSIRTAFPRQLLSVYNRKPKTFTGVPDLAKAVEDTAAKFPDRDAVCFAGHMSEGSITTTTITFSELNTTADRIACHLGQQGSREGGVVAIIMEKSVRLYAGIFAILKAGCAYLPLLPSTPVARTAAILQQAQVDLCLVDTATLIKLRERLPCHFIDLQTLHLHQPTTAAPRTNPNTDPDRLAYIIYTSGSTGVPKGVCVTQRNIMSNLDALSRIYPVKQDSRLLQSCSQAFDVSVFEIFFAWTQGMCLCSGTNDTLFEDLERSIRKLSVTHLSMTPTVASLVDPAKVPRVEFLVTAGEPMTEVVARRWGDKLYQGYGPSETTNICSVKKMGGPGQVVQHLGWSFDNTSTFVLAKDGMELVPLGCLGEFCFGGDQVAQGYLGMDELTAAKFVNHPALGRIYRSGDLGRMLPDGSMVIVGRTDEQIKIRGQRVELSEITEAVRQAGNVVDCATLFLRGEETGSRDQIISYFVPEQRETAGFRVLELDDGLTDEVRTLYCALTSRLPSYMIPSAVVPISTLPTTASGKLDRSRLKQAFTSLDKDYLALVSHGAELNAEEDGEWSAVELQVAEAVSSALHVSKADIRRWAPLVTLGLDSISAIQVAKQLHAKLGKRLPISLILQNASVARLAQGLRDMDRSSQAQKLQEAGSDLLPKDLVHQVSKRLEQAGRPAVKVLPCTPLQEAMLATTSTGKGQYLNRMLFRVNGDLARLHDAWNAMCARHDILRTCFLATADARWPIVQAVLEEWQPLWYDFDASQCGIEDCISRHAGRVANAVDSMEPAVSFATITQNDRVYLSFVCHHALYDGVAVERLLQEVERHCSGLPLPPTPPYEQFLRESLNLPGSTDKFWLQHLAGYESKLITDLSSELVETLSGPLTREFDLPLSHVQGRIRELGVSLLALTQAAWAATLGCVFRTDDVCFGNVVSGRSLAVEGINELVAPCFNTIPIRMDFSRSPRHLDLMKAFQSLSTELMAYQFTPLRRIQSLFSQHGTRRLFDTLLLLQHSPRMLDQSLWTLERDDGEMDVPLVCEVIPDTRIDRVVITMHNIESQALPNGIADLILDLLSHFLRNCLRYPSAQNSLNNIPQGLSERLSHIRLPPPQPHAANPVAHNGPDSASEVWTATESSIREVVAALSPREAERIRRQTTIYQLGLDSIGAVQIASMLRKAGHQVSASDVIEHPTCESLARHIDSQTPESGIKPLYDLAKFRAQVQTQISIPDIATDFVEAIMPCTPLQCAMMAQFVRSGGRDYFNFVDFELGDDSASVARLTEAWQALCRAHPILRTAIVPVEHGDCAFAMVQFRSDMLTPALTTIPRDLAATFGLKTWQLEAARAAAEVPHRKLWAVAIVDTEKGVVMHLAMHHALYDAYSLQVLLDDLSKAAKGGELTVRVRATEEGVADIFGHVSAAAAGSAEFWAKQANRVVINSFPVMTPLRQDLRHILTEAVTSNVPSSTLEVAASESGHPLQVILQAAWTRVLSAYLGEDSVVFGIVLSGRNTEATRDAVFPCITTLPVISANHDSNRTLLTQMLRYSAELYKQQHQPLTRIQQWLGCPDSRLFDTLLVYQKLDRDGPADRPWRIVGESANVDYPVSIEVEPKPGGRLGYQATFFSDLLSREQALVLLQQFDAAVQHLALEPDGHEADLFKTRPDLFSILPPEVPAIPTTVNLLHEFVEIQALKNPDATALHFVNRFEGAAPVGDKWTYKELDDNGNRVAHMLLPHVQPGAMVAVYFEKCPEAYFSILGILKAGCAFVALDPGAPRTRNEFILHDSGASVLLLSAHSSNSPDLPTISIPVLTIDKRTLSTSPPSLPRSPQPSSSSSPPDVCYTLYTSGTTGTPKGCAITHDNAVQCMLAFQHIFRGRWHASPPNPSRWLQFASLHFDVSVLEQYFSWSVGITLVSAPRDLMLDDLAGFVARLGITHIDLTPSLARLLRPEEVPSLCEGVFITGGEALREEILEVWGATGAVYNFYGPTEATIGVTAYPRVPGNGRVSNIGRQFVNVGSYVLKPGTEQPVLRGGVGELCVSGRLVGKGYLGREELTAERFPTLKQFGERVYRTGDLVRVLHDGCFDFLGRADDQVKLRGQRLEIGEINHAIRKGVDAVRDVATLVVRNEAQQKDLLVSFVVADGQSKKRGERAGCLELVEGAEAAALCRRARDACRSKLPGYMVPTYVLQLPFIPLSANNKAEIKELRRFFASLGPDKLVALSSSADTAGRTLGLTGTRVARVIAKMQEVEMGSITPESSIFELGIDSISVLRLSRALRNEGFPQASPSLILRNPLIGDLAAALEVQTAAASAFNSVAAARQLVQACAHKHRSHVCRELGVTPDEIEYIAPCSPLQQGMISRSTADGAYFNTFRFVLAPEVSSERLRKAFERAADALPILRTRFVATADGFVQAAINGATFPWTEAPLDSESSARQAIRKTRESWIARNRGVLAQPWEAVLLHADGECILVLHIFHGLYDANSFALVMDRVAAEYLAQTGESAQSSPASTPSFLDALCHGPLHDFSSSKAFWVKHLEGATFQPVPTHRPGSSVITSRRKIPFDRLATLKTGLGATHQALVQAAFVSALVKHLSADPTIGVIVSGRSIELDGAERVVGPLFNTLPFHARMVAHDGASGTNWSALIRQCHDFNTTVLPFQHAPLRDIQKWCSGGSPLFDTLFSFQREEQPATRHEQLWTVVESEPEADYLLALEATLGSDGCLDLFLVAQRDEHGPDELSEMMGDLEEALEQMAGNPDGLVRFHGRGAADGVINGAVPNGHALNALGVNGHLSTTHTTKTPFQWTQEAVTIRNEMAALADTDPGAITETTPLFGLGLDSIDVIKLSARLKRRGIELKTGELMKAQTIAAMMQHLQAQLPTGNADTNGTASPRTREISLREYVAGLGELSEDEIVLPTTPLQESMIVEMVDSDFQLYFNHDILELAPSVDMHKLKEAWGTVIAGSPILRTRFLPVESPSIKSSYCQVIGREASVYMTEVSLDSQDELAGICDTATLRACKGGGQSNLLQLAFALINDRKFLVLSIAHALYDGWSLGLVYRDVQAAYHGLYRAQSLESYVAQLGEILFPDHRDASTFWSGFLQDATPTLFPRDEGNSSEQEVVVHRHELTSSLPPSEIASFCKAHAITLQTLAQACWAALLAAKTGSLDITFGVVLSCRDTEALDKLVFPTMNTVAVRSILHGTVASWLRYMQDNMAGGISTHQHFPLREALKLAQGTTTPSNGPLFNTLLIQQRAVEGRNHGEGDGQMWMRSVGGSSAVEYPVCVEVEMAEAGLVWRMACEGRYGSQEETKRMLQRLDQILRHLIRSPEADVLVFSGEQVSICGLSPVELRGRDKVGFATRANGSAEGDDDVWSPLEEAIRDVLAEVSGVPAATIARANNIYHLGLDSISAIKVASLLRKKGLAIGFRDMLKTASISEMAQLVCNLRPAQLAPGPAGAGGEDNSELAVPGATDLPSALHELGYGKSVVEDVFPASPMQVHMLSVWQNTQGAVFYPCFTYSLSGQIDSNAIHKAWKTLVNETPVLRTVFVSTSSRSTPILQVILRPSALAPSRLSPDSTAWDSKTSSTLSQPYNSLHAKRSSADSWTLQLKIHHALYDAVSLPATMDRFAALCRANTAQSPPGVSPAPRSNWHSTLAPRYATANVQVRKEFWTSYLAGAKPLPLLSFEPSSSDSASRISVIKPSALQGEEGISVSRLTETCRASGISFQALFFAAYAHFLAAAATPASCGSTGRPPERSVVFGIYLASRASDDTTDPGDGDGDGDRDGTSGTSVDPLLRLVPLRVQLPPPPPPPQPGSTSARLIMDVAAQVQRDIHAISDPVHVEVGLWEVKEWVGVEVDSFVNFLGTAAHEPVIQGDRQGGGGVRLELVKDEAAAENDGSGSGASADDQCGLGFEAGSEIAGNPVRDAYPDAIDVEVSVKGEDMTIGVFGSGKRLSREGADRIIDGIVEVLKRVE</sequence>
<comment type="pathway">
    <text evidence="1">Siderophore biosynthesis.</text>
</comment>
<keyword evidence="4" id="KW-0436">Ligase</keyword>
<dbReference type="PROSITE" id="PS50075">
    <property type="entry name" value="CARRIER"/>
    <property type="match status" value="5"/>
</dbReference>
<evidence type="ECO:0000259" key="7">
    <source>
        <dbReference type="PROSITE" id="PS50075"/>
    </source>
</evidence>
<dbReference type="InterPro" id="IPR010071">
    <property type="entry name" value="AA_adenyl_dom"/>
</dbReference>
<dbReference type="Gene3D" id="3.30.300.30">
    <property type="match status" value="3"/>
</dbReference>
<evidence type="ECO:0000256" key="3">
    <source>
        <dbReference type="ARBA" id="ARBA00022553"/>
    </source>
</evidence>
<name>A0AAN7C724_9PEZI</name>
<feature type="region of interest" description="Disordered" evidence="6">
    <location>
        <begin position="4604"/>
        <end position="4624"/>
    </location>
</feature>
<reference evidence="8" key="2">
    <citation type="submission" date="2023-05" db="EMBL/GenBank/DDBJ databases">
        <authorList>
            <consortium name="Lawrence Berkeley National Laboratory"/>
            <person name="Steindorff A."/>
            <person name="Hensen N."/>
            <person name="Bonometti L."/>
            <person name="Westerberg I."/>
            <person name="Brannstrom I.O."/>
            <person name="Guillou S."/>
            <person name="Cros-Aarteil S."/>
            <person name="Calhoun S."/>
            <person name="Haridas S."/>
            <person name="Kuo A."/>
            <person name="Mondo S."/>
            <person name="Pangilinan J."/>
            <person name="Riley R."/>
            <person name="Labutti K."/>
            <person name="Andreopoulos B."/>
            <person name="Lipzen A."/>
            <person name="Chen C."/>
            <person name="Yanf M."/>
            <person name="Daum C."/>
            <person name="Ng V."/>
            <person name="Clum A."/>
            <person name="Ohm R."/>
            <person name="Martin F."/>
            <person name="Silar P."/>
            <person name="Natvig D."/>
            <person name="Lalanne C."/>
            <person name="Gautier V."/>
            <person name="Ament-Velasquez S.L."/>
            <person name="Kruys A."/>
            <person name="Hutchinson M.I."/>
            <person name="Powell A.J."/>
            <person name="Barry K."/>
            <person name="Miller A.N."/>
            <person name="Grigoriev I.V."/>
            <person name="Debuchy R."/>
            <person name="Gladieux P."/>
            <person name="Thoren M.H."/>
            <person name="Johannesson H."/>
        </authorList>
    </citation>
    <scope>NUCLEOTIDE SEQUENCE</scope>
    <source>
        <strain evidence="8">CBS 532.94</strain>
    </source>
</reference>
<keyword evidence="2" id="KW-0596">Phosphopantetheine</keyword>
<feature type="region of interest" description="Disordered" evidence="6">
    <location>
        <begin position="4804"/>
        <end position="4827"/>
    </location>
</feature>
<dbReference type="Gene3D" id="3.30.559.10">
    <property type="entry name" value="Chloramphenicol acetyltransferase-like domain"/>
    <property type="match status" value="6"/>
</dbReference>
<evidence type="ECO:0000256" key="1">
    <source>
        <dbReference type="ARBA" id="ARBA00004924"/>
    </source>
</evidence>
<dbReference type="SMART" id="SM00823">
    <property type="entry name" value="PKS_PP"/>
    <property type="match status" value="6"/>
</dbReference>
<comment type="caution">
    <text evidence="8">The sequence shown here is derived from an EMBL/GenBank/DDBJ whole genome shotgun (WGS) entry which is preliminary data.</text>
</comment>
<evidence type="ECO:0000256" key="5">
    <source>
        <dbReference type="ARBA" id="ARBA00029454"/>
    </source>
</evidence>
<dbReference type="InterPro" id="IPR006162">
    <property type="entry name" value="Ppantetheine_attach_site"/>
</dbReference>
<dbReference type="SUPFAM" id="SSF56801">
    <property type="entry name" value="Acetyl-CoA synthetase-like"/>
    <property type="match status" value="3"/>
</dbReference>
<evidence type="ECO:0000256" key="6">
    <source>
        <dbReference type="SAM" id="MobiDB-lite"/>
    </source>
</evidence>
<dbReference type="GO" id="GO:0016874">
    <property type="term" value="F:ligase activity"/>
    <property type="evidence" value="ECO:0007669"/>
    <property type="project" value="UniProtKB-KW"/>
</dbReference>
<dbReference type="Proteomes" id="UP001303760">
    <property type="component" value="Unassembled WGS sequence"/>
</dbReference>
<dbReference type="InterPro" id="IPR042099">
    <property type="entry name" value="ANL_N_sf"/>
</dbReference>
<dbReference type="PROSITE" id="PS00012">
    <property type="entry name" value="PHOSPHOPANTETHEINE"/>
    <property type="match status" value="6"/>
</dbReference>
<dbReference type="InterPro" id="IPR009081">
    <property type="entry name" value="PP-bd_ACP"/>
</dbReference>
<dbReference type="GO" id="GO:0005737">
    <property type="term" value="C:cytoplasm"/>
    <property type="evidence" value="ECO:0007669"/>
    <property type="project" value="TreeGrafter"/>
</dbReference>
<dbReference type="FunFam" id="1.10.1200.10:FF:000018">
    <property type="entry name" value="Nonribosomal siderophore peptide synthase SidC"/>
    <property type="match status" value="1"/>
</dbReference>
<dbReference type="GO" id="GO:0031177">
    <property type="term" value="F:phosphopantetheine binding"/>
    <property type="evidence" value="ECO:0007669"/>
    <property type="project" value="InterPro"/>
</dbReference>
<evidence type="ECO:0000256" key="4">
    <source>
        <dbReference type="ARBA" id="ARBA00022598"/>
    </source>
</evidence>
<dbReference type="Gene3D" id="3.40.50.12780">
    <property type="entry name" value="N-terminal domain of ligase-like"/>
    <property type="match status" value="3"/>
</dbReference>
<feature type="domain" description="Carrier" evidence="7">
    <location>
        <begin position="3837"/>
        <end position="3913"/>
    </location>
</feature>
<keyword evidence="9" id="KW-1185">Reference proteome</keyword>
<dbReference type="FunFam" id="3.40.50.12780:FF:000024">
    <property type="entry name" value="Nonribosomal siderophore peptide synthase SidC"/>
    <property type="match status" value="2"/>
</dbReference>
<dbReference type="Pfam" id="PF00668">
    <property type="entry name" value="Condensation"/>
    <property type="match status" value="6"/>
</dbReference>
<dbReference type="InterPro" id="IPR036736">
    <property type="entry name" value="ACP-like_sf"/>
</dbReference>
<dbReference type="Pfam" id="PF00550">
    <property type="entry name" value="PP-binding"/>
    <property type="match status" value="6"/>
</dbReference>
<dbReference type="GO" id="GO:0043041">
    <property type="term" value="P:amino acid activation for nonribosomal peptide biosynthetic process"/>
    <property type="evidence" value="ECO:0007669"/>
    <property type="project" value="TreeGrafter"/>
</dbReference>
<dbReference type="FunFam" id="3.30.300.30:FF:000015">
    <property type="entry name" value="Nonribosomal peptide synthase SidD"/>
    <property type="match status" value="1"/>
</dbReference>
<dbReference type="InterPro" id="IPR001242">
    <property type="entry name" value="Condensation_dom"/>
</dbReference>
<dbReference type="GO" id="GO:0031169">
    <property type="term" value="P:ferrichrome biosynthetic process"/>
    <property type="evidence" value="ECO:0007669"/>
    <property type="project" value="UniProtKB-ARBA"/>
</dbReference>
<dbReference type="Gene3D" id="3.30.559.30">
    <property type="entry name" value="Nonribosomal peptide synthetase, condensation domain"/>
    <property type="match status" value="6"/>
</dbReference>
<protein>
    <submittedName>
        <fullName evidence="8">Non-ribosomal peptide synthetase</fullName>
    </submittedName>
</protein>
<evidence type="ECO:0000313" key="8">
    <source>
        <dbReference type="EMBL" id="KAK4236564.1"/>
    </source>
</evidence>
<keyword evidence="3" id="KW-0597">Phosphoprotein</keyword>
<dbReference type="Pfam" id="PF00501">
    <property type="entry name" value="AMP-binding"/>
    <property type="match status" value="3"/>
</dbReference>
<gene>
    <name evidence="8" type="ORF">C8A03DRAFT_35533</name>
</gene>
<dbReference type="Gene3D" id="1.10.1200.10">
    <property type="entry name" value="ACP-like"/>
    <property type="match status" value="6"/>
</dbReference>
<dbReference type="PANTHER" id="PTHR45527:SF1">
    <property type="entry name" value="FATTY ACID SYNTHASE"/>
    <property type="match status" value="1"/>
</dbReference>
<organism evidence="8 9">
    <name type="scientific">Achaetomium macrosporum</name>
    <dbReference type="NCBI Taxonomy" id="79813"/>
    <lineage>
        <taxon>Eukaryota</taxon>
        <taxon>Fungi</taxon>
        <taxon>Dikarya</taxon>
        <taxon>Ascomycota</taxon>
        <taxon>Pezizomycotina</taxon>
        <taxon>Sordariomycetes</taxon>
        <taxon>Sordariomycetidae</taxon>
        <taxon>Sordariales</taxon>
        <taxon>Chaetomiaceae</taxon>
        <taxon>Achaetomium</taxon>
    </lineage>
</organism>
<feature type="domain" description="Carrier" evidence="7">
    <location>
        <begin position="2171"/>
        <end position="2247"/>
    </location>
</feature>
<evidence type="ECO:0000256" key="2">
    <source>
        <dbReference type="ARBA" id="ARBA00022450"/>
    </source>
</evidence>
<dbReference type="PANTHER" id="PTHR45527">
    <property type="entry name" value="NONRIBOSOMAL PEPTIDE SYNTHETASE"/>
    <property type="match status" value="1"/>
</dbReference>